<sequence>MVRSMKQVPNIITCLRILSSIVLLFLKPLSMVFFLVFIFCGATDILDGYVARKTGNTSKAGAVLDSVADMVFVAVALFIFMPIIPFTTWIVYWIIGIAFIRIFSLAVGYIKYRTFAGLHTYANKATGFILFCSPLVYQVYGINQIVYFVLVIATLSAIEEVAINITSLSLNRDIKSIFTK</sequence>
<dbReference type="KEGG" id="aoe:Clos_2686"/>
<dbReference type="UniPathway" id="UPA00084">
    <property type="reaction ID" value="UER00503"/>
</dbReference>
<dbReference type="STRING" id="350688.Clos_2686"/>
<protein>
    <recommendedName>
        <fullName evidence="12">Phosphatidylglycerophosphate synthase</fullName>
    </recommendedName>
</protein>
<feature type="transmembrane region" description="Helical" evidence="14">
    <location>
        <begin position="146"/>
        <end position="170"/>
    </location>
</feature>
<dbReference type="Proteomes" id="UP000000269">
    <property type="component" value="Chromosome"/>
</dbReference>
<dbReference type="InterPro" id="IPR043130">
    <property type="entry name" value="CDP-OH_PTrfase_TM_dom"/>
</dbReference>
<dbReference type="PANTHER" id="PTHR14269:SF11">
    <property type="entry name" value="CDP-DIACYLGLYCEROL--GLYCEROL-3-PHOSPHATE 3-PHOSPHATIDYLTRANSFERASE"/>
    <property type="match status" value="1"/>
</dbReference>
<evidence type="ECO:0000256" key="3">
    <source>
        <dbReference type="ARBA" id="ARBA00010441"/>
    </source>
</evidence>
<dbReference type="GO" id="GO:0008444">
    <property type="term" value="F:CDP-diacylglycerol-glycerol-3-phosphate 3-phosphatidyltransferase activity"/>
    <property type="evidence" value="ECO:0007669"/>
    <property type="project" value="InterPro"/>
</dbReference>
<comment type="subcellular location">
    <subcellularLocation>
        <location evidence="2">Membrane</location>
        <topology evidence="2">Multi-pass membrane protein</topology>
    </subcellularLocation>
</comment>
<dbReference type="HOGENOM" id="CLU_115797_1_0_9"/>
<keyword evidence="6 14" id="KW-0812">Transmembrane</keyword>
<keyword evidence="7 14" id="KW-1133">Transmembrane helix</keyword>
<feature type="transmembrane region" description="Helical" evidence="14">
    <location>
        <begin position="121"/>
        <end position="140"/>
    </location>
</feature>
<feature type="transmembrane region" description="Helical" evidence="14">
    <location>
        <begin position="32"/>
        <end position="50"/>
    </location>
</feature>
<organism evidence="15 16">
    <name type="scientific">Alkaliphilus oremlandii (strain OhILAs)</name>
    <name type="common">Clostridium oremlandii (strain OhILAs)</name>
    <dbReference type="NCBI Taxonomy" id="350688"/>
    <lineage>
        <taxon>Bacteria</taxon>
        <taxon>Bacillati</taxon>
        <taxon>Bacillota</taxon>
        <taxon>Clostridia</taxon>
        <taxon>Peptostreptococcales</taxon>
        <taxon>Natronincolaceae</taxon>
        <taxon>Alkaliphilus</taxon>
    </lineage>
</organism>
<keyword evidence="10" id="KW-0594">Phospholipid biosynthesis</keyword>
<dbReference type="Pfam" id="PF01066">
    <property type="entry name" value="CDP-OH_P_transf"/>
    <property type="match status" value="1"/>
</dbReference>
<dbReference type="InterPro" id="IPR000462">
    <property type="entry name" value="CDP-OH_P_trans"/>
</dbReference>
<reference evidence="16" key="1">
    <citation type="submission" date="2007-10" db="EMBL/GenBank/DDBJ databases">
        <title>Complete genome of Alkaliphilus oremlandii OhILAs.</title>
        <authorList>
            <person name="Copeland A."/>
            <person name="Lucas S."/>
            <person name="Lapidus A."/>
            <person name="Barry K."/>
            <person name="Detter J.C."/>
            <person name="Glavina del Rio T."/>
            <person name="Hammon N."/>
            <person name="Israni S."/>
            <person name="Dalin E."/>
            <person name="Tice H."/>
            <person name="Pitluck S."/>
            <person name="Chain P."/>
            <person name="Malfatti S."/>
            <person name="Shin M."/>
            <person name="Vergez L."/>
            <person name="Schmutz J."/>
            <person name="Larimer F."/>
            <person name="Land M."/>
            <person name="Hauser L."/>
            <person name="Kyrpides N."/>
            <person name="Mikhailova N."/>
            <person name="Stolz J.F."/>
            <person name="Dawson A."/>
            <person name="Fisher E."/>
            <person name="Crable B."/>
            <person name="Perera E."/>
            <person name="Lisak J."/>
            <person name="Ranganathan M."/>
            <person name="Basu P."/>
            <person name="Richardson P."/>
        </authorList>
    </citation>
    <scope>NUCLEOTIDE SEQUENCE [LARGE SCALE GENOMIC DNA]</scope>
    <source>
        <strain evidence="16">OhILAs</strain>
    </source>
</reference>
<comment type="function">
    <text evidence="1">This protein catalyzes the committed step to the synthesis of the acidic phospholipids.</text>
</comment>
<dbReference type="AlphaFoldDB" id="A8MK85"/>
<dbReference type="PROSITE" id="PS00379">
    <property type="entry name" value="CDP_ALCOHOL_P_TRANSF"/>
    <property type="match status" value="1"/>
</dbReference>
<accession>A8MK85</accession>
<dbReference type="InterPro" id="IPR004570">
    <property type="entry name" value="Phosphatidylglycerol_P_synth"/>
</dbReference>
<evidence type="ECO:0000256" key="9">
    <source>
        <dbReference type="ARBA" id="ARBA00023136"/>
    </source>
</evidence>
<keyword evidence="8" id="KW-0443">Lipid metabolism</keyword>
<dbReference type="InterPro" id="IPR050324">
    <property type="entry name" value="CDP-alcohol_PTase-I"/>
</dbReference>
<evidence type="ECO:0000256" key="11">
    <source>
        <dbReference type="ARBA" id="ARBA00023264"/>
    </source>
</evidence>
<gene>
    <name evidence="15" type="ordered locus">Clos_2686</name>
</gene>
<keyword evidence="16" id="KW-1185">Reference proteome</keyword>
<dbReference type="EMBL" id="CP000853">
    <property type="protein sequence ID" value="ABW20217.1"/>
    <property type="molecule type" value="Genomic_DNA"/>
</dbReference>
<proteinExistence type="inferred from homology"/>
<evidence type="ECO:0000313" key="16">
    <source>
        <dbReference type="Proteomes" id="UP000000269"/>
    </source>
</evidence>
<evidence type="ECO:0000256" key="8">
    <source>
        <dbReference type="ARBA" id="ARBA00023098"/>
    </source>
</evidence>
<evidence type="ECO:0000256" key="14">
    <source>
        <dbReference type="SAM" id="Phobius"/>
    </source>
</evidence>
<evidence type="ECO:0000256" key="4">
    <source>
        <dbReference type="ARBA" id="ARBA00022516"/>
    </source>
</evidence>
<dbReference type="GO" id="GO:0016020">
    <property type="term" value="C:membrane"/>
    <property type="evidence" value="ECO:0007669"/>
    <property type="project" value="UniProtKB-SubCell"/>
</dbReference>
<evidence type="ECO:0000256" key="5">
    <source>
        <dbReference type="ARBA" id="ARBA00022679"/>
    </source>
</evidence>
<evidence type="ECO:0000256" key="1">
    <source>
        <dbReference type="ARBA" id="ARBA00003973"/>
    </source>
</evidence>
<evidence type="ECO:0000256" key="10">
    <source>
        <dbReference type="ARBA" id="ARBA00023209"/>
    </source>
</evidence>
<evidence type="ECO:0000256" key="7">
    <source>
        <dbReference type="ARBA" id="ARBA00022989"/>
    </source>
</evidence>
<evidence type="ECO:0000256" key="6">
    <source>
        <dbReference type="ARBA" id="ARBA00022692"/>
    </source>
</evidence>
<dbReference type="Gene3D" id="1.20.120.1760">
    <property type="match status" value="1"/>
</dbReference>
<keyword evidence="4" id="KW-0444">Lipid biosynthesis</keyword>
<keyword evidence="11" id="KW-1208">Phospholipid metabolism</keyword>
<dbReference type="GO" id="GO:0006655">
    <property type="term" value="P:phosphatidylglycerol biosynthetic process"/>
    <property type="evidence" value="ECO:0007669"/>
    <property type="project" value="UniProtKB-UniPathway"/>
</dbReference>
<evidence type="ECO:0000256" key="13">
    <source>
        <dbReference type="RuleBase" id="RU003750"/>
    </source>
</evidence>
<dbReference type="InterPro" id="IPR048254">
    <property type="entry name" value="CDP_ALCOHOL_P_TRANSF_CS"/>
</dbReference>
<evidence type="ECO:0000256" key="12">
    <source>
        <dbReference type="ARBA" id="ARBA00033018"/>
    </source>
</evidence>
<keyword evidence="9 14" id="KW-0472">Membrane</keyword>
<dbReference type="PANTHER" id="PTHR14269">
    <property type="entry name" value="CDP-DIACYLGLYCEROL--GLYCEROL-3-PHOSPHATE 3-PHOSPHATIDYLTRANSFERASE-RELATED"/>
    <property type="match status" value="1"/>
</dbReference>
<name>A8MK85_ALKOO</name>
<evidence type="ECO:0000256" key="2">
    <source>
        <dbReference type="ARBA" id="ARBA00004141"/>
    </source>
</evidence>
<keyword evidence="5 13" id="KW-0808">Transferase</keyword>
<dbReference type="PIRSF" id="PIRSF000847">
    <property type="entry name" value="Phos_ph_gly_syn"/>
    <property type="match status" value="1"/>
</dbReference>
<dbReference type="eggNOG" id="COG0558">
    <property type="taxonomic scope" value="Bacteria"/>
</dbReference>
<evidence type="ECO:0000313" key="15">
    <source>
        <dbReference type="EMBL" id="ABW20217.1"/>
    </source>
</evidence>
<comment type="similarity">
    <text evidence="3 13">Belongs to the CDP-alcohol phosphatidyltransferase class-I family.</text>
</comment>